<dbReference type="OrthoDB" id="316630at2"/>
<organism evidence="2 3">
    <name type="scientific">Verminephrobacter eiseniae (strain EF01-2)</name>
    <dbReference type="NCBI Taxonomy" id="391735"/>
    <lineage>
        <taxon>Bacteria</taxon>
        <taxon>Pseudomonadati</taxon>
        <taxon>Pseudomonadota</taxon>
        <taxon>Betaproteobacteria</taxon>
        <taxon>Burkholderiales</taxon>
        <taxon>Comamonadaceae</taxon>
        <taxon>Verminephrobacter</taxon>
    </lineage>
</organism>
<dbReference type="CDD" id="cd16830">
    <property type="entry name" value="HemS-like_N"/>
    <property type="match status" value="1"/>
</dbReference>
<evidence type="ECO:0000313" key="2">
    <source>
        <dbReference type="EMBL" id="ABM58814.1"/>
    </source>
</evidence>
<dbReference type="CDD" id="cd16831">
    <property type="entry name" value="HemS-like_C"/>
    <property type="match status" value="1"/>
</dbReference>
<evidence type="ECO:0000313" key="3">
    <source>
        <dbReference type="Proteomes" id="UP000000374"/>
    </source>
</evidence>
<dbReference type="HOGENOM" id="CLU_034543_0_0_4"/>
<dbReference type="Proteomes" id="UP000000374">
    <property type="component" value="Chromosome"/>
</dbReference>
<dbReference type="STRING" id="391735.Veis_3081"/>
<evidence type="ECO:0000259" key="1">
    <source>
        <dbReference type="Pfam" id="PF05171"/>
    </source>
</evidence>
<sequence>MHDSVQTIRNAFSTLRRSSKARHRDIAEQLCLSEGELIAAHAGSASDDPNVILHATRLRPDWSGIMESLEPLGEAMALTRNASCVHEKTGVYRNASHQNHVGLVLGGAIDLRIFYRQWAHGFAVIEQTRPGKPTEPTEQRSLQFFDAEGTAIHKVFLKPGSDVAAYTRLVAHFAASDQSAGICAQTPAARPAELADASIDVTGFHRAWDSLRDTHEFFGLLKTFGLTRTQALRLAEPRYVHKVAADDCQSLLHAAATDGVSIMVFVGNPGMIQIHSGPVKKVAVMGPWLNVLDPGFSLHLREDHIASAWVVKKPTVDGLVTSLELFDAQGDTMALFFGERKPGQRELCEWRALIENLQPEPRQCAA</sequence>
<dbReference type="AlphaFoldDB" id="A1WMF7"/>
<feature type="domain" description="Haemin-degrading HemS/ChuX" evidence="1">
    <location>
        <begin position="226"/>
        <end position="357"/>
    </location>
</feature>
<keyword evidence="3" id="KW-1185">Reference proteome</keyword>
<dbReference type="InterPro" id="IPR053733">
    <property type="entry name" value="Heme_Transport_Util_sf"/>
</dbReference>
<accession>A1WMF7</accession>
<dbReference type="EMBL" id="CP000542">
    <property type="protein sequence ID" value="ABM58814.1"/>
    <property type="molecule type" value="Genomic_DNA"/>
</dbReference>
<proteinExistence type="predicted"/>
<dbReference type="GeneID" id="76461544"/>
<feature type="domain" description="Haemin-degrading HemS/ChuX" evidence="1">
    <location>
        <begin position="33"/>
        <end position="173"/>
    </location>
</feature>
<reference evidence="3" key="1">
    <citation type="submission" date="2006-12" db="EMBL/GenBank/DDBJ databases">
        <title>Complete sequence of chromosome 1 of Verminephrobacter eiseniae EF01-2.</title>
        <authorList>
            <person name="Copeland A."/>
            <person name="Lucas S."/>
            <person name="Lapidus A."/>
            <person name="Barry K."/>
            <person name="Detter J.C."/>
            <person name="Glavina del Rio T."/>
            <person name="Dalin E."/>
            <person name="Tice H."/>
            <person name="Pitluck S."/>
            <person name="Chertkov O."/>
            <person name="Brettin T."/>
            <person name="Bruce D."/>
            <person name="Han C."/>
            <person name="Tapia R."/>
            <person name="Gilna P."/>
            <person name="Schmutz J."/>
            <person name="Larimer F."/>
            <person name="Land M."/>
            <person name="Hauser L."/>
            <person name="Kyrpides N."/>
            <person name="Kim E."/>
            <person name="Stahl D."/>
            <person name="Richardson P."/>
        </authorList>
    </citation>
    <scope>NUCLEOTIDE SEQUENCE [LARGE SCALE GENOMIC DNA]</scope>
    <source>
        <strain evidence="3">EF01-2</strain>
    </source>
</reference>
<dbReference type="KEGG" id="vei:Veis_3081"/>
<name>A1WMF7_VEREI</name>
<protein>
    <submittedName>
        <fullName evidence="2">Haemin-degrading family protein</fullName>
    </submittedName>
</protein>
<dbReference type="InterPro" id="IPR007845">
    <property type="entry name" value="HemS/ChuX_dom"/>
</dbReference>
<gene>
    <name evidence="2" type="ordered locus">Veis_3081</name>
</gene>
<dbReference type="eggNOG" id="COG3720">
    <property type="taxonomic scope" value="Bacteria"/>
</dbReference>
<dbReference type="SUPFAM" id="SSF144064">
    <property type="entry name" value="Heme iron utilization protein-like"/>
    <property type="match status" value="1"/>
</dbReference>
<dbReference type="GO" id="GO:0006826">
    <property type="term" value="P:iron ion transport"/>
    <property type="evidence" value="ECO:0007669"/>
    <property type="project" value="InterPro"/>
</dbReference>
<dbReference type="Gene3D" id="3.40.1570.10">
    <property type="entry name" value="HemS/ChuS/ChuX like domains"/>
    <property type="match status" value="2"/>
</dbReference>
<dbReference type="RefSeq" id="WP_011810809.1">
    <property type="nucleotide sequence ID" value="NC_008786.1"/>
</dbReference>
<dbReference type="Pfam" id="PF05171">
    <property type="entry name" value="HemS"/>
    <property type="match status" value="2"/>
</dbReference>